<proteinExistence type="predicted"/>
<dbReference type="OrthoDB" id="6246848at2759"/>
<reference evidence="1 2" key="1">
    <citation type="journal article" date="2018" name="Biotechnol. Adv.">
        <title>Improved genomic resources and new bioinformatic workflow for the carcinogenic parasite Clonorchis sinensis: Biotechnological implications.</title>
        <authorList>
            <person name="Wang D."/>
            <person name="Korhonen P.K."/>
            <person name="Gasser R.B."/>
            <person name="Young N.D."/>
        </authorList>
    </citation>
    <scope>NUCLEOTIDE SEQUENCE [LARGE SCALE GENOMIC DNA]</scope>
    <source>
        <strain evidence="1">Cs-k2</strain>
    </source>
</reference>
<dbReference type="AlphaFoldDB" id="A0A3R7CVD7"/>
<comment type="caution">
    <text evidence="1">The sequence shown here is derived from an EMBL/GenBank/DDBJ whole genome shotgun (WGS) entry which is preliminary data.</text>
</comment>
<protein>
    <submittedName>
        <fullName evidence="1">Uncharacterized protein</fullName>
    </submittedName>
</protein>
<keyword evidence="2" id="KW-1185">Reference proteome</keyword>
<organism evidence="1 2">
    <name type="scientific">Clonorchis sinensis</name>
    <name type="common">Chinese liver fluke</name>
    <dbReference type="NCBI Taxonomy" id="79923"/>
    <lineage>
        <taxon>Eukaryota</taxon>
        <taxon>Metazoa</taxon>
        <taxon>Spiralia</taxon>
        <taxon>Lophotrochozoa</taxon>
        <taxon>Platyhelminthes</taxon>
        <taxon>Trematoda</taxon>
        <taxon>Digenea</taxon>
        <taxon>Opisthorchiida</taxon>
        <taxon>Opisthorchiata</taxon>
        <taxon>Opisthorchiidae</taxon>
        <taxon>Clonorchis</taxon>
    </lineage>
</organism>
<reference evidence="1 2" key="2">
    <citation type="journal article" date="2021" name="Genomics">
        <title>High-quality reference genome for Clonorchis sinensis.</title>
        <authorList>
            <person name="Young N.D."/>
            <person name="Stroehlein A.J."/>
            <person name="Kinkar L."/>
            <person name="Wang T."/>
            <person name="Sohn W.M."/>
            <person name="Chang B.C.H."/>
            <person name="Kaur P."/>
            <person name="Weisz D."/>
            <person name="Dudchenko O."/>
            <person name="Aiden E.L."/>
            <person name="Korhonen P.K."/>
            <person name="Gasser R.B."/>
        </authorList>
    </citation>
    <scope>NUCLEOTIDE SEQUENCE [LARGE SCALE GENOMIC DNA]</scope>
    <source>
        <strain evidence="1">Cs-k2</strain>
    </source>
</reference>
<gene>
    <name evidence="1" type="ORF">CSKR_110180</name>
</gene>
<dbReference type="Proteomes" id="UP000286415">
    <property type="component" value="Unassembled WGS sequence"/>
</dbReference>
<evidence type="ECO:0000313" key="2">
    <source>
        <dbReference type="Proteomes" id="UP000286415"/>
    </source>
</evidence>
<accession>A0A3R7CVD7</accession>
<dbReference type="EMBL" id="NIRI02000042">
    <property type="protein sequence ID" value="KAG5450331.1"/>
    <property type="molecule type" value="Genomic_DNA"/>
</dbReference>
<name>A0A3R7CVD7_CLOSI</name>
<sequence length="170" mass="19423">MFGRKVRTLFDALCPRKTRETGEENQSEKFTANVALNVFLAVETLYLSETTQRIARVRESYSDEGNVVYKVDVGGTVWIRHANQKRHCVLLDIIQERKMNLPSDILLETVEMQPENGPTGANIDLNPSPLQRGTGRRIPVKRLQMNPRLRIYDISPKKESVGTRPDMRGE</sequence>
<evidence type="ECO:0000313" key="1">
    <source>
        <dbReference type="EMBL" id="KAG5450331.1"/>
    </source>
</evidence>
<dbReference type="InParanoid" id="A0A3R7CVD7"/>